<dbReference type="Pfam" id="PF02362">
    <property type="entry name" value="B3"/>
    <property type="match status" value="1"/>
</dbReference>
<dbReference type="PROSITE" id="PS50863">
    <property type="entry name" value="B3"/>
    <property type="match status" value="1"/>
</dbReference>
<evidence type="ECO:0000256" key="6">
    <source>
        <dbReference type="SAM" id="MobiDB-lite"/>
    </source>
</evidence>
<feature type="domain" description="TF-B3" evidence="7">
    <location>
        <begin position="126"/>
        <end position="217"/>
    </location>
</feature>
<protein>
    <recommendedName>
        <fullName evidence="7">TF-B3 domain-containing protein</fullName>
    </recommendedName>
</protein>
<evidence type="ECO:0000256" key="3">
    <source>
        <dbReference type="ARBA" id="ARBA00023125"/>
    </source>
</evidence>
<dbReference type="InterPro" id="IPR003340">
    <property type="entry name" value="B3_DNA-bd"/>
</dbReference>
<keyword evidence="4" id="KW-0804">Transcription</keyword>
<dbReference type="CDD" id="cd10017">
    <property type="entry name" value="B3_DNA"/>
    <property type="match status" value="1"/>
</dbReference>
<keyword evidence="2" id="KW-0805">Transcription regulation</keyword>
<comment type="subcellular location">
    <subcellularLocation>
        <location evidence="1">Nucleus</location>
    </subcellularLocation>
</comment>
<dbReference type="InterPro" id="IPR015300">
    <property type="entry name" value="DNA-bd_pseudobarrel_sf"/>
</dbReference>
<keyword evidence="5" id="KW-0539">Nucleus</keyword>
<evidence type="ECO:0000313" key="8">
    <source>
        <dbReference type="EMBL" id="MPA63953.1"/>
    </source>
</evidence>
<evidence type="ECO:0000256" key="5">
    <source>
        <dbReference type="ARBA" id="ARBA00023242"/>
    </source>
</evidence>
<dbReference type="PANTHER" id="PTHR31391">
    <property type="entry name" value="B3 DOMAIN-CONTAINING PROTEIN OS11G0197600-RELATED"/>
    <property type="match status" value="1"/>
</dbReference>
<name>A0A5B7B912_DAVIN</name>
<dbReference type="Gene3D" id="2.40.330.10">
    <property type="entry name" value="DNA-binding pseudobarrel domain"/>
    <property type="match status" value="1"/>
</dbReference>
<sequence length="335" mass="38185">MEPKKGKDKEEEVMRQQEENQTCMVEEEEHMAHSQYSISMPNPVDSSPMIKKRSPLKTKKKRVPNKPSVLKSKAKQVVSDIPKKSGSYRKKRTRIDDLYDNVEAKFSVMERAEEVMANLSAEFPCFVKCMLPSNVSYGFWLILPQHFCNLHLPRHDTTIILVDDCGEEYKTNFLVERHGLSAGWRGFSIAHRLLKGDRLVFHLVGPCKFLVNIVRVFGLDEVDAALCLMNLVAHAKRTGSDKDTRTRKKAKKRVEPLLLDIPRENNKKNSPSVLNSNRGLVADQSENNKDNFEVLEGSEISDHLQANELCCSQNLYLHHHLLEGISCRFAAGRVS</sequence>
<gene>
    <name evidence="8" type="ORF">Din_033394</name>
</gene>
<dbReference type="AlphaFoldDB" id="A0A5B7B912"/>
<dbReference type="PANTHER" id="PTHR31391:SF67">
    <property type="entry name" value="TF-B3 DOMAIN-CONTAINING PROTEIN"/>
    <property type="match status" value="1"/>
</dbReference>
<reference evidence="8" key="1">
    <citation type="submission" date="2019-08" db="EMBL/GenBank/DDBJ databases">
        <title>Reference gene set and small RNA set construction with multiple tissues from Davidia involucrata Baill.</title>
        <authorList>
            <person name="Yang H."/>
            <person name="Zhou C."/>
            <person name="Li G."/>
            <person name="Wang J."/>
            <person name="Gao P."/>
            <person name="Wang M."/>
            <person name="Wang R."/>
            <person name="Zhao Y."/>
        </authorList>
    </citation>
    <scope>NUCLEOTIDE SEQUENCE</scope>
    <source>
        <tissue evidence="8">Mixed with DoveR01_LX</tissue>
    </source>
</reference>
<dbReference type="EMBL" id="GHES01033394">
    <property type="protein sequence ID" value="MPA63953.1"/>
    <property type="molecule type" value="Transcribed_RNA"/>
</dbReference>
<accession>A0A5B7B912</accession>
<dbReference type="SMART" id="SM01019">
    <property type="entry name" value="B3"/>
    <property type="match status" value="1"/>
</dbReference>
<feature type="compositionally biased region" description="Basic and acidic residues" evidence="6">
    <location>
        <begin position="1"/>
        <end position="18"/>
    </location>
</feature>
<dbReference type="InterPro" id="IPR044837">
    <property type="entry name" value="REM16-like"/>
</dbReference>
<evidence type="ECO:0000259" key="7">
    <source>
        <dbReference type="PROSITE" id="PS50863"/>
    </source>
</evidence>
<feature type="compositionally biased region" description="Basic residues" evidence="6">
    <location>
        <begin position="50"/>
        <end position="64"/>
    </location>
</feature>
<evidence type="ECO:0000256" key="4">
    <source>
        <dbReference type="ARBA" id="ARBA00023163"/>
    </source>
</evidence>
<evidence type="ECO:0000256" key="2">
    <source>
        <dbReference type="ARBA" id="ARBA00023015"/>
    </source>
</evidence>
<proteinExistence type="predicted"/>
<dbReference type="GO" id="GO:0005634">
    <property type="term" value="C:nucleus"/>
    <property type="evidence" value="ECO:0007669"/>
    <property type="project" value="UniProtKB-SubCell"/>
</dbReference>
<keyword evidence="3" id="KW-0238">DNA-binding</keyword>
<dbReference type="SUPFAM" id="SSF101936">
    <property type="entry name" value="DNA-binding pseudobarrel domain"/>
    <property type="match status" value="1"/>
</dbReference>
<organism evidence="8">
    <name type="scientific">Davidia involucrata</name>
    <name type="common">Dove tree</name>
    <dbReference type="NCBI Taxonomy" id="16924"/>
    <lineage>
        <taxon>Eukaryota</taxon>
        <taxon>Viridiplantae</taxon>
        <taxon>Streptophyta</taxon>
        <taxon>Embryophyta</taxon>
        <taxon>Tracheophyta</taxon>
        <taxon>Spermatophyta</taxon>
        <taxon>Magnoliopsida</taxon>
        <taxon>eudicotyledons</taxon>
        <taxon>Gunneridae</taxon>
        <taxon>Pentapetalae</taxon>
        <taxon>asterids</taxon>
        <taxon>Cornales</taxon>
        <taxon>Nyssaceae</taxon>
        <taxon>Davidia</taxon>
    </lineage>
</organism>
<feature type="region of interest" description="Disordered" evidence="6">
    <location>
        <begin position="1"/>
        <end position="68"/>
    </location>
</feature>
<evidence type="ECO:0000256" key="1">
    <source>
        <dbReference type="ARBA" id="ARBA00004123"/>
    </source>
</evidence>
<dbReference type="GO" id="GO:0003677">
    <property type="term" value="F:DNA binding"/>
    <property type="evidence" value="ECO:0007669"/>
    <property type="project" value="UniProtKB-KW"/>
</dbReference>